<gene>
    <name evidence="1 3" type="ORF">P152DRAFT_21402</name>
</gene>
<keyword evidence="2" id="KW-1185">Reference proteome</keyword>
<organism evidence="1">
    <name type="scientific">Eremomyces bilateralis CBS 781.70</name>
    <dbReference type="NCBI Taxonomy" id="1392243"/>
    <lineage>
        <taxon>Eukaryota</taxon>
        <taxon>Fungi</taxon>
        <taxon>Dikarya</taxon>
        <taxon>Ascomycota</taxon>
        <taxon>Pezizomycotina</taxon>
        <taxon>Dothideomycetes</taxon>
        <taxon>Dothideomycetes incertae sedis</taxon>
        <taxon>Eremomycetales</taxon>
        <taxon>Eremomycetaceae</taxon>
        <taxon>Eremomyces</taxon>
    </lineage>
</organism>
<dbReference type="AlphaFoldDB" id="A0A6G1GHF7"/>
<dbReference type="EMBL" id="ML975149">
    <property type="protein sequence ID" value="KAF1817508.1"/>
    <property type="molecule type" value="Genomic_DNA"/>
</dbReference>
<protein>
    <submittedName>
        <fullName evidence="1 3">Uncharacterized protein</fullName>
    </submittedName>
</protein>
<evidence type="ECO:0000313" key="3">
    <source>
        <dbReference type="RefSeq" id="XP_033539139.1"/>
    </source>
</evidence>
<dbReference type="RefSeq" id="XP_033539139.1">
    <property type="nucleotide sequence ID" value="XM_033674439.1"/>
</dbReference>
<reference evidence="3" key="2">
    <citation type="submission" date="2020-04" db="EMBL/GenBank/DDBJ databases">
        <authorList>
            <consortium name="NCBI Genome Project"/>
        </authorList>
    </citation>
    <scope>NUCLEOTIDE SEQUENCE</scope>
    <source>
        <strain evidence="3">CBS 781.70</strain>
    </source>
</reference>
<evidence type="ECO:0000313" key="2">
    <source>
        <dbReference type="Proteomes" id="UP000504638"/>
    </source>
</evidence>
<name>A0A6G1GHF7_9PEZI</name>
<sequence>MQDVRSICWKWTTHQPSCDIGIKSLYPNKAYWKPSTKWCMSEILQFAITFASGGVSRYLLISYRSTTHPTQFFLCNSCNASDCMSPILFNFCGAGHSDSH</sequence>
<accession>A0A6G1GHF7</accession>
<evidence type="ECO:0000313" key="1">
    <source>
        <dbReference type="EMBL" id="KAF1817508.1"/>
    </source>
</evidence>
<reference evidence="3" key="3">
    <citation type="submission" date="2025-04" db="UniProtKB">
        <authorList>
            <consortium name="RefSeq"/>
        </authorList>
    </citation>
    <scope>IDENTIFICATION</scope>
    <source>
        <strain evidence="3">CBS 781.70</strain>
    </source>
</reference>
<reference evidence="1 3" key="1">
    <citation type="submission" date="2020-01" db="EMBL/GenBank/DDBJ databases">
        <authorList>
            <consortium name="DOE Joint Genome Institute"/>
            <person name="Haridas S."/>
            <person name="Albert R."/>
            <person name="Binder M."/>
            <person name="Bloem J."/>
            <person name="Labutti K."/>
            <person name="Salamov A."/>
            <person name="Andreopoulos B."/>
            <person name="Baker S.E."/>
            <person name="Barry K."/>
            <person name="Bills G."/>
            <person name="Bluhm B.H."/>
            <person name="Cannon C."/>
            <person name="Castanera R."/>
            <person name="Culley D.E."/>
            <person name="Daum C."/>
            <person name="Ezra D."/>
            <person name="Gonzalez J.B."/>
            <person name="Henrissat B."/>
            <person name="Kuo A."/>
            <person name="Liang C."/>
            <person name="Lipzen A."/>
            <person name="Lutzoni F."/>
            <person name="Magnuson J."/>
            <person name="Mondo S."/>
            <person name="Nolan M."/>
            <person name="Ohm R."/>
            <person name="Pangilinan J."/>
            <person name="Park H.-J."/>
            <person name="Ramirez L."/>
            <person name="Alfaro M."/>
            <person name="Sun H."/>
            <person name="Tritt A."/>
            <person name="Yoshinaga Y."/>
            <person name="Zwiers L.-H."/>
            <person name="Turgeon B.G."/>
            <person name="Goodwin S.B."/>
            <person name="Spatafora J.W."/>
            <person name="Crous P.W."/>
            <person name="Grigoriev I.V."/>
        </authorList>
    </citation>
    <scope>NUCLEOTIDE SEQUENCE</scope>
    <source>
        <strain evidence="1 3">CBS 781.70</strain>
    </source>
</reference>
<dbReference type="Proteomes" id="UP000504638">
    <property type="component" value="Unplaced"/>
</dbReference>
<proteinExistence type="predicted"/>
<dbReference type="GeneID" id="54415009"/>